<proteinExistence type="predicted"/>
<dbReference type="EMBL" id="AMZH03011187">
    <property type="protein sequence ID" value="RRT53348.1"/>
    <property type="molecule type" value="Genomic_DNA"/>
</dbReference>
<protein>
    <submittedName>
        <fullName evidence="1">Uncharacterized protein</fullName>
    </submittedName>
</protein>
<gene>
    <name evidence="1" type="ORF">B296_00026977</name>
</gene>
<comment type="caution">
    <text evidence="1">The sequence shown here is derived from an EMBL/GenBank/DDBJ whole genome shotgun (WGS) entry which is preliminary data.</text>
</comment>
<name>A0A426YNQ7_ENSVE</name>
<evidence type="ECO:0000313" key="1">
    <source>
        <dbReference type="EMBL" id="RRT53348.1"/>
    </source>
</evidence>
<accession>A0A426YNQ7</accession>
<organism evidence="1 2">
    <name type="scientific">Ensete ventricosum</name>
    <name type="common">Abyssinian banana</name>
    <name type="synonym">Musa ensete</name>
    <dbReference type="NCBI Taxonomy" id="4639"/>
    <lineage>
        <taxon>Eukaryota</taxon>
        <taxon>Viridiplantae</taxon>
        <taxon>Streptophyta</taxon>
        <taxon>Embryophyta</taxon>
        <taxon>Tracheophyta</taxon>
        <taxon>Spermatophyta</taxon>
        <taxon>Magnoliopsida</taxon>
        <taxon>Liliopsida</taxon>
        <taxon>Zingiberales</taxon>
        <taxon>Musaceae</taxon>
        <taxon>Ensete</taxon>
    </lineage>
</organism>
<evidence type="ECO:0000313" key="2">
    <source>
        <dbReference type="Proteomes" id="UP000287651"/>
    </source>
</evidence>
<dbReference type="AlphaFoldDB" id="A0A426YNQ7"/>
<dbReference type="Proteomes" id="UP000287651">
    <property type="component" value="Unassembled WGS sequence"/>
</dbReference>
<reference evidence="1 2" key="1">
    <citation type="journal article" date="2014" name="Agronomy (Basel)">
        <title>A Draft Genome Sequence for Ensete ventricosum, the Drought-Tolerant Tree Against Hunger.</title>
        <authorList>
            <person name="Harrison J."/>
            <person name="Moore K.A."/>
            <person name="Paszkiewicz K."/>
            <person name="Jones T."/>
            <person name="Grant M."/>
            <person name="Ambacheew D."/>
            <person name="Muzemil S."/>
            <person name="Studholme D.J."/>
        </authorList>
    </citation>
    <scope>NUCLEOTIDE SEQUENCE [LARGE SCALE GENOMIC DNA]</scope>
</reference>
<sequence>MVGSVKLQPDDGSRYNLGIRPSLNDMVGTIWWDIAGNSLGDSPKESGSSLGTRREIAEKKTRGLAVRLLEVAGVCGS</sequence>